<reference evidence="2 3" key="1">
    <citation type="journal article" date="2016" name="Nat. Commun.">
        <title>Thousands of microbial genomes shed light on interconnected biogeochemical processes in an aquifer system.</title>
        <authorList>
            <person name="Anantharaman K."/>
            <person name="Brown C.T."/>
            <person name="Hug L.A."/>
            <person name="Sharon I."/>
            <person name="Castelle C.J."/>
            <person name="Probst A.J."/>
            <person name="Thomas B.C."/>
            <person name="Singh A."/>
            <person name="Wilkins M.J."/>
            <person name="Karaoz U."/>
            <person name="Brodie E.L."/>
            <person name="Williams K.H."/>
            <person name="Hubbard S.S."/>
            <person name="Banfield J.F."/>
        </authorList>
    </citation>
    <scope>NUCLEOTIDE SEQUENCE [LARGE SCALE GENOMIC DNA]</scope>
</reference>
<evidence type="ECO:0000313" key="3">
    <source>
        <dbReference type="Proteomes" id="UP000178636"/>
    </source>
</evidence>
<gene>
    <name evidence="2" type="ORF">A3C93_01680</name>
</gene>
<sequence>MNLAQLIQSIPATYRLSPKDTELFEGACAAVFVGDWNGLELGKQQLVESDDPNAIRALMAFNDHFLNRTPPEPVPYSAPTPESKQEAQKEAAALMGRLGVKS</sequence>
<organism evidence="2 3">
    <name type="scientific">Candidatus Lloydbacteria bacterium RIFCSPHIGHO2_02_FULL_54_17</name>
    <dbReference type="NCBI Taxonomy" id="1798664"/>
    <lineage>
        <taxon>Bacteria</taxon>
        <taxon>Candidatus Lloydiibacteriota</taxon>
    </lineage>
</organism>
<dbReference type="EMBL" id="MHLO01000040">
    <property type="protein sequence ID" value="OGZ11063.1"/>
    <property type="molecule type" value="Genomic_DNA"/>
</dbReference>
<evidence type="ECO:0000313" key="2">
    <source>
        <dbReference type="EMBL" id="OGZ11063.1"/>
    </source>
</evidence>
<proteinExistence type="predicted"/>
<dbReference type="AlphaFoldDB" id="A0A1G2DBZ7"/>
<comment type="caution">
    <text evidence="2">The sequence shown here is derived from an EMBL/GenBank/DDBJ whole genome shotgun (WGS) entry which is preliminary data.</text>
</comment>
<dbReference type="Proteomes" id="UP000178636">
    <property type="component" value="Unassembled WGS sequence"/>
</dbReference>
<protein>
    <submittedName>
        <fullName evidence="2">Uncharacterized protein</fullName>
    </submittedName>
</protein>
<name>A0A1G2DBZ7_9BACT</name>
<feature type="region of interest" description="Disordered" evidence="1">
    <location>
        <begin position="69"/>
        <end position="90"/>
    </location>
</feature>
<evidence type="ECO:0000256" key="1">
    <source>
        <dbReference type="SAM" id="MobiDB-lite"/>
    </source>
</evidence>
<dbReference type="STRING" id="1798664.A3C93_01680"/>
<accession>A0A1G2DBZ7</accession>